<dbReference type="Pfam" id="PF00226">
    <property type="entry name" value="DnaJ"/>
    <property type="match status" value="1"/>
</dbReference>
<dbReference type="GO" id="GO:0009408">
    <property type="term" value="P:response to heat"/>
    <property type="evidence" value="ECO:0007669"/>
    <property type="project" value="InterPro"/>
</dbReference>
<evidence type="ECO:0000256" key="4">
    <source>
        <dbReference type="ARBA" id="ARBA00022833"/>
    </source>
</evidence>
<dbReference type="InterPro" id="IPR001623">
    <property type="entry name" value="DnaJ_domain"/>
</dbReference>
<dbReference type="PANTHER" id="PTHR43096">
    <property type="entry name" value="DNAJ HOMOLOG 1, MITOCHONDRIAL-RELATED"/>
    <property type="match status" value="1"/>
</dbReference>
<evidence type="ECO:0000256" key="6">
    <source>
        <dbReference type="HAMAP-Rule" id="MF_01152"/>
    </source>
</evidence>
<organism evidence="8 9">
    <name type="scientific">Dictyobacter vulcani</name>
    <dbReference type="NCBI Taxonomy" id="2607529"/>
    <lineage>
        <taxon>Bacteria</taxon>
        <taxon>Bacillati</taxon>
        <taxon>Chloroflexota</taxon>
        <taxon>Ktedonobacteria</taxon>
        <taxon>Ktedonobacterales</taxon>
        <taxon>Dictyobacteraceae</taxon>
        <taxon>Dictyobacter</taxon>
    </lineage>
</organism>
<dbReference type="Gene3D" id="1.10.287.110">
    <property type="entry name" value="DnaJ domain"/>
    <property type="match status" value="1"/>
</dbReference>
<sequence>MDYKDYYKILGVARGASSDDIKKAFRKLARKHHPDVNPGDKKAEEKFKEINEAYEVLSDADKRKRYDTLGPNWQEQFGPNFSGAGRRTYSYGGGGGGARSPFDFDAGGASGFSDFFEALFGRSNAAGRSAGMGGGMRDDLRRRAGDSIEQPVEVSMQEAYMGGSRTFNIQSTEVCTSCRGTGEVNNKSCPTCGGQGQVPKSKRLQVKIPAGVDNGSKIRVAGEGQPGIGGGPRGDLFLVISVRPDPTFERKGDDLHVAVNVELVKAMLGGEVAVPAPDGRKFLLTIPSETQNDRQFRLTGKGMPRLRGEGSGNLYAHVKVVLPMQLTAEERELFEKLARSRGVEAHS</sequence>
<comment type="caution">
    <text evidence="8">The sequence shown here is derived from an EMBL/GenBank/DDBJ whole genome shotgun (WGS) entry which is preliminary data.</text>
</comment>
<dbReference type="GO" id="GO:0005737">
    <property type="term" value="C:cytoplasm"/>
    <property type="evidence" value="ECO:0007669"/>
    <property type="project" value="UniProtKB-SubCell"/>
</dbReference>
<name>A0A5J4KIH7_9CHLR</name>
<dbReference type="AlphaFoldDB" id="A0A5J4KIH7"/>
<evidence type="ECO:0000313" key="9">
    <source>
        <dbReference type="Proteomes" id="UP000326912"/>
    </source>
</evidence>
<dbReference type="SUPFAM" id="SSF57938">
    <property type="entry name" value="DnaJ/Hsp40 cysteine-rich domain"/>
    <property type="match status" value="1"/>
</dbReference>
<feature type="binding site" evidence="6">
    <location>
        <position position="192"/>
    </location>
    <ligand>
        <name>Zn(2+)</name>
        <dbReference type="ChEBI" id="CHEBI:29105"/>
        <label>1</label>
    </ligand>
</feature>
<dbReference type="Pfam" id="PF01556">
    <property type="entry name" value="DnaJ_C"/>
    <property type="match status" value="1"/>
</dbReference>
<dbReference type="InterPro" id="IPR008971">
    <property type="entry name" value="HSP40/DnaJ_pept-bd"/>
</dbReference>
<comment type="subcellular location">
    <subcellularLocation>
        <location evidence="6">Cytoplasm</location>
    </subcellularLocation>
</comment>
<keyword evidence="5 6" id="KW-0143">Chaperone</keyword>
<dbReference type="EMBL" id="BKZW01000001">
    <property type="protein sequence ID" value="GER87565.1"/>
    <property type="molecule type" value="Genomic_DNA"/>
</dbReference>
<dbReference type="PROSITE" id="PS50076">
    <property type="entry name" value="DNAJ_2"/>
    <property type="match status" value="1"/>
</dbReference>
<dbReference type="CDD" id="cd10747">
    <property type="entry name" value="DnaJ_C"/>
    <property type="match status" value="1"/>
</dbReference>
<keyword evidence="6" id="KW-0346">Stress response</keyword>
<dbReference type="InterPro" id="IPR002939">
    <property type="entry name" value="DnaJ_C"/>
</dbReference>
<proteinExistence type="inferred from homology"/>
<dbReference type="Gene3D" id="6.20.20.10">
    <property type="match status" value="1"/>
</dbReference>
<dbReference type="GO" id="GO:0006260">
    <property type="term" value="P:DNA replication"/>
    <property type="evidence" value="ECO:0007669"/>
    <property type="project" value="UniProtKB-KW"/>
</dbReference>
<evidence type="ECO:0000256" key="2">
    <source>
        <dbReference type="ARBA" id="ARBA00022737"/>
    </source>
</evidence>
<accession>A0A5J4KIH7</accession>
<dbReference type="PANTHER" id="PTHR43096:SF52">
    <property type="entry name" value="DNAJ HOMOLOG 1, MITOCHONDRIAL-RELATED"/>
    <property type="match status" value="1"/>
</dbReference>
<protein>
    <recommendedName>
        <fullName evidence="6">Chaperone protein DnaJ</fullName>
    </recommendedName>
</protein>
<dbReference type="PRINTS" id="PR00625">
    <property type="entry name" value="JDOMAIN"/>
</dbReference>
<dbReference type="RefSeq" id="WP_151755548.1">
    <property type="nucleotide sequence ID" value="NZ_BKZW01000001.1"/>
</dbReference>
<keyword evidence="1 6" id="KW-0479">Metal-binding</keyword>
<keyword evidence="6" id="KW-0963">Cytoplasm</keyword>
<dbReference type="Proteomes" id="UP000326912">
    <property type="component" value="Unassembled WGS sequence"/>
</dbReference>
<dbReference type="SUPFAM" id="SSF49493">
    <property type="entry name" value="HSP40/DnaJ peptide-binding domain"/>
    <property type="match status" value="2"/>
</dbReference>
<dbReference type="GO" id="GO:0008270">
    <property type="term" value="F:zinc ion binding"/>
    <property type="evidence" value="ECO:0007669"/>
    <property type="project" value="UniProtKB-UniRule"/>
</dbReference>
<dbReference type="InterPro" id="IPR036869">
    <property type="entry name" value="J_dom_sf"/>
</dbReference>
<comment type="function">
    <text evidence="6">Participates actively in the response to hyperosmotic and heat shock by preventing the aggregation of stress-denatured proteins and by disaggregating proteins, also in an autonomous, DnaK-independent fashion. Unfolded proteins bind initially to DnaJ; upon interaction with the DnaJ-bound protein, DnaK hydrolyzes its bound ATP, resulting in the formation of a stable complex. GrpE releases ADP from DnaK; ATP binding to DnaK triggers the release of the substrate protein, thus completing the reaction cycle. Several rounds of ATP-dependent interactions between DnaJ, DnaK and GrpE are required for fully efficient folding. Also involved, together with DnaK and GrpE, in the DNA replication of plasmids through activation of initiation proteins.</text>
</comment>
<dbReference type="Gene3D" id="2.60.260.20">
    <property type="entry name" value="Urease metallochaperone UreE, N-terminal domain"/>
    <property type="match status" value="2"/>
</dbReference>
<dbReference type="GO" id="GO:0005524">
    <property type="term" value="F:ATP binding"/>
    <property type="evidence" value="ECO:0007669"/>
    <property type="project" value="InterPro"/>
</dbReference>
<evidence type="ECO:0000256" key="3">
    <source>
        <dbReference type="ARBA" id="ARBA00022771"/>
    </source>
</evidence>
<reference evidence="8 9" key="1">
    <citation type="submission" date="2019-10" db="EMBL/GenBank/DDBJ databases">
        <title>Dictyobacter vulcani sp. nov., within the class Ktedonobacteria, isolated from soil of volcanic Mt. Zao.</title>
        <authorList>
            <person name="Zheng Y."/>
            <person name="Wang C.M."/>
            <person name="Sakai Y."/>
            <person name="Abe K."/>
            <person name="Yokota A."/>
            <person name="Yabe S."/>
        </authorList>
    </citation>
    <scope>NUCLEOTIDE SEQUENCE [LARGE SCALE GENOMIC DNA]</scope>
    <source>
        <strain evidence="8 9">W12</strain>
    </source>
</reference>
<dbReference type="CDD" id="cd06257">
    <property type="entry name" value="DnaJ"/>
    <property type="match status" value="1"/>
</dbReference>
<dbReference type="SMART" id="SM00271">
    <property type="entry name" value="DnaJ"/>
    <property type="match status" value="1"/>
</dbReference>
<evidence type="ECO:0000256" key="1">
    <source>
        <dbReference type="ARBA" id="ARBA00022723"/>
    </source>
</evidence>
<dbReference type="FunFam" id="2.60.260.20:FF:000005">
    <property type="entry name" value="Chaperone protein dnaJ 1, mitochondrial"/>
    <property type="match status" value="1"/>
</dbReference>
<dbReference type="InterPro" id="IPR018253">
    <property type="entry name" value="DnaJ_domain_CS"/>
</dbReference>
<feature type="domain" description="J" evidence="7">
    <location>
        <begin position="5"/>
        <end position="70"/>
    </location>
</feature>
<keyword evidence="6" id="KW-0235">DNA replication</keyword>
<dbReference type="HAMAP" id="MF_01152">
    <property type="entry name" value="DnaJ"/>
    <property type="match status" value="1"/>
</dbReference>
<keyword evidence="4 6" id="KW-0862">Zinc</keyword>
<dbReference type="PROSITE" id="PS00636">
    <property type="entry name" value="DNAJ_1"/>
    <property type="match status" value="1"/>
</dbReference>
<comment type="domain">
    <text evidence="6">The J domain is necessary and sufficient to stimulate DnaK ATPase activity. Zinc center 1 plays an important role in the autonomous, DnaK-independent chaperone activity of DnaJ. Zinc center 2 is essential for interaction with DnaK and for DnaJ activity.</text>
</comment>
<evidence type="ECO:0000256" key="5">
    <source>
        <dbReference type="ARBA" id="ARBA00023186"/>
    </source>
</evidence>
<keyword evidence="9" id="KW-1185">Reference proteome</keyword>
<keyword evidence="2 6" id="KW-0677">Repeat</keyword>
<dbReference type="InterPro" id="IPR036410">
    <property type="entry name" value="HSP_DnaJ_Cys-rich_dom_sf"/>
</dbReference>
<feature type="binding site" evidence="6">
    <location>
        <position position="189"/>
    </location>
    <ligand>
        <name>Zn(2+)</name>
        <dbReference type="ChEBI" id="CHEBI:29105"/>
        <label>1</label>
    </ligand>
</feature>
<gene>
    <name evidence="6 8" type="primary">dnaJ</name>
    <name evidence="8" type="ORF">KDW_17270</name>
</gene>
<dbReference type="GO" id="GO:0042026">
    <property type="term" value="P:protein refolding"/>
    <property type="evidence" value="ECO:0007669"/>
    <property type="project" value="TreeGrafter"/>
</dbReference>
<dbReference type="SUPFAM" id="SSF46565">
    <property type="entry name" value="Chaperone J-domain"/>
    <property type="match status" value="1"/>
</dbReference>
<evidence type="ECO:0000259" key="7">
    <source>
        <dbReference type="PROSITE" id="PS50076"/>
    </source>
</evidence>
<comment type="cofactor">
    <cofactor evidence="6">
        <name>Zn(2+)</name>
        <dbReference type="ChEBI" id="CHEBI:29105"/>
    </cofactor>
    <text evidence="6">Binds 2 Zn(2+) ions per monomer.</text>
</comment>
<feature type="binding site" evidence="6">
    <location>
        <position position="175"/>
    </location>
    <ligand>
        <name>Zn(2+)</name>
        <dbReference type="ChEBI" id="CHEBI:29105"/>
        <label>1</label>
    </ligand>
</feature>
<comment type="subunit">
    <text evidence="6">Homodimer.</text>
</comment>
<comment type="caution">
    <text evidence="6">Lacks conserved residue(s) required for the propagation of feature annotation.</text>
</comment>
<feature type="binding site" evidence="6">
    <location>
        <position position="178"/>
    </location>
    <ligand>
        <name>Zn(2+)</name>
        <dbReference type="ChEBI" id="CHEBI:29105"/>
        <label>1</label>
    </ligand>
</feature>
<evidence type="ECO:0000313" key="8">
    <source>
        <dbReference type="EMBL" id="GER87565.1"/>
    </source>
</evidence>
<dbReference type="InterPro" id="IPR012724">
    <property type="entry name" value="DnaJ"/>
</dbReference>
<comment type="similarity">
    <text evidence="6">Belongs to the DnaJ family.</text>
</comment>
<dbReference type="GO" id="GO:0051082">
    <property type="term" value="F:unfolded protein binding"/>
    <property type="evidence" value="ECO:0007669"/>
    <property type="project" value="UniProtKB-UniRule"/>
</dbReference>
<keyword evidence="3" id="KW-0863">Zinc-finger</keyword>